<dbReference type="InterPro" id="IPR018767">
    <property type="entry name" value="Brl1/Brr6_dom"/>
</dbReference>
<feature type="transmembrane region" description="Helical" evidence="2">
    <location>
        <begin position="247"/>
        <end position="268"/>
    </location>
</feature>
<dbReference type="OrthoDB" id="5961at2759"/>
<evidence type="ECO:0000256" key="1">
    <source>
        <dbReference type="SAM" id="MobiDB-lite"/>
    </source>
</evidence>
<dbReference type="PANTHER" id="PTHR28136:SF1">
    <property type="entry name" value="NUCLEUS EXPORT PROTEIN BRL1"/>
    <property type="match status" value="1"/>
</dbReference>
<dbReference type="SMART" id="SM01042">
    <property type="entry name" value="Brr6_like_C_C"/>
    <property type="match status" value="1"/>
</dbReference>
<dbReference type="GO" id="GO:0006998">
    <property type="term" value="P:nuclear envelope organization"/>
    <property type="evidence" value="ECO:0007669"/>
    <property type="project" value="InterPro"/>
</dbReference>
<evidence type="ECO:0000259" key="3">
    <source>
        <dbReference type="SMART" id="SM01042"/>
    </source>
</evidence>
<feature type="compositionally biased region" description="Polar residues" evidence="1">
    <location>
        <begin position="170"/>
        <end position="180"/>
    </location>
</feature>
<organism evidence="4 5">
    <name type="scientific">Morchella conica CCBAS932</name>
    <dbReference type="NCBI Taxonomy" id="1392247"/>
    <lineage>
        <taxon>Eukaryota</taxon>
        <taxon>Fungi</taxon>
        <taxon>Dikarya</taxon>
        <taxon>Ascomycota</taxon>
        <taxon>Pezizomycotina</taxon>
        <taxon>Pezizomycetes</taxon>
        <taxon>Pezizales</taxon>
        <taxon>Morchellaceae</taxon>
        <taxon>Morchella</taxon>
    </lineage>
</organism>
<protein>
    <recommendedName>
        <fullName evidence="3">Brl1/Brr6 domain-containing protein</fullName>
    </recommendedName>
</protein>
<evidence type="ECO:0000313" key="4">
    <source>
        <dbReference type="EMBL" id="RPB10141.1"/>
    </source>
</evidence>
<evidence type="ECO:0000256" key="2">
    <source>
        <dbReference type="SAM" id="Phobius"/>
    </source>
</evidence>
<dbReference type="AlphaFoldDB" id="A0A3N4KP64"/>
<dbReference type="PANTHER" id="PTHR28136">
    <property type="entry name" value="NUCLEUS EXPORT PROTEIN BRR6"/>
    <property type="match status" value="1"/>
</dbReference>
<reference evidence="4 5" key="1">
    <citation type="journal article" date="2018" name="Nat. Ecol. Evol.">
        <title>Pezizomycetes genomes reveal the molecular basis of ectomycorrhizal truffle lifestyle.</title>
        <authorList>
            <person name="Murat C."/>
            <person name="Payen T."/>
            <person name="Noel B."/>
            <person name="Kuo A."/>
            <person name="Morin E."/>
            <person name="Chen J."/>
            <person name="Kohler A."/>
            <person name="Krizsan K."/>
            <person name="Balestrini R."/>
            <person name="Da Silva C."/>
            <person name="Montanini B."/>
            <person name="Hainaut M."/>
            <person name="Levati E."/>
            <person name="Barry K.W."/>
            <person name="Belfiori B."/>
            <person name="Cichocki N."/>
            <person name="Clum A."/>
            <person name="Dockter R.B."/>
            <person name="Fauchery L."/>
            <person name="Guy J."/>
            <person name="Iotti M."/>
            <person name="Le Tacon F."/>
            <person name="Lindquist E.A."/>
            <person name="Lipzen A."/>
            <person name="Malagnac F."/>
            <person name="Mello A."/>
            <person name="Molinier V."/>
            <person name="Miyauchi S."/>
            <person name="Poulain J."/>
            <person name="Riccioni C."/>
            <person name="Rubini A."/>
            <person name="Sitrit Y."/>
            <person name="Splivallo R."/>
            <person name="Traeger S."/>
            <person name="Wang M."/>
            <person name="Zifcakova L."/>
            <person name="Wipf D."/>
            <person name="Zambonelli A."/>
            <person name="Paolocci F."/>
            <person name="Nowrousian M."/>
            <person name="Ottonello S."/>
            <person name="Baldrian P."/>
            <person name="Spatafora J.W."/>
            <person name="Henrissat B."/>
            <person name="Nagy L.G."/>
            <person name="Aury J.M."/>
            <person name="Wincker P."/>
            <person name="Grigoriev I.V."/>
            <person name="Bonfante P."/>
            <person name="Martin F.M."/>
        </authorList>
    </citation>
    <scope>NUCLEOTIDE SEQUENCE [LARGE SCALE GENOMIC DNA]</scope>
    <source>
        <strain evidence="4 5">CCBAS932</strain>
    </source>
</reference>
<dbReference type="Proteomes" id="UP000277580">
    <property type="component" value="Unassembled WGS sequence"/>
</dbReference>
<sequence>MAGFRRGNETPMDFEYDQTPDISPASPFYDAKKTASRSIFAYSPINPPHTPPATATFRFAAGNPTTPHSTRPTQSAFQTPSFQLLRGGWNTPSKDSDIFSEATPRSPDLDSEAPTPEPKTARSELKSIISKPILPSTTTSQSTGRGELKRGEPRRQLFAAVTKARRRRPQTQISTQNFTPLSGYDDTEVENSDESDEDDEEEDEDDGSPCRRPPPRMSWRRTAESAAASFVSTHRDLPLIVSHYLQLFFNLSLLLLVLYAVFCFYLTIRADVDVKVEEYSSEILMEISQCSRDYIENRCAPGMRVPAMEKVCSAWERCMNRDPTMVGRARVSAETFAGIVDGFVEGISYKTMLFCLLVIFGGLFISNTAFGFYRAKAVDPMPNYHPTQSFPSAYGAYPNGVPPTPMTSRWDRELQQQIYDQQLSQQLMPGTPVPSTPSRSLAWDGGMTPRRTGGRERVGTGRRERR</sequence>
<feature type="domain" description="Brl1/Brr6" evidence="3">
    <location>
        <begin position="241"/>
        <end position="374"/>
    </location>
</feature>
<proteinExistence type="predicted"/>
<dbReference type="InParanoid" id="A0A3N4KP64"/>
<keyword evidence="2" id="KW-0472">Membrane</keyword>
<evidence type="ECO:0000313" key="5">
    <source>
        <dbReference type="Proteomes" id="UP000277580"/>
    </source>
</evidence>
<feature type="region of interest" description="Disordered" evidence="1">
    <location>
        <begin position="1"/>
        <end position="29"/>
    </location>
</feature>
<feature type="transmembrane region" description="Helical" evidence="2">
    <location>
        <begin position="351"/>
        <end position="373"/>
    </location>
</feature>
<feature type="compositionally biased region" description="Basic and acidic residues" evidence="1">
    <location>
        <begin position="146"/>
        <end position="155"/>
    </location>
</feature>
<gene>
    <name evidence="4" type="ORF">P167DRAFT_607438</name>
</gene>
<dbReference type="InterPro" id="IPR040202">
    <property type="entry name" value="Brl1/Brr6"/>
</dbReference>
<feature type="compositionally biased region" description="Basic and acidic residues" evidence="1">
    <location>
        <begin position="453"/>
        <end position="466"/>
    </location>
</feature>
<keyword evidence="2" id="KW-0812">Transmembrane</keyword>
<feature type="region of interest" description="Disordered" evidence="1">
    <location>
        <begin position="43"/>
        <end position="219"/>
    </location>
</feature>
<keyword evidence="5" id="KW-1185">Reference proteome</keyword>
<dbReference type="GO" id="GO:0031965">
    <property type="term" value="C:nuclear membrane"/>
    <property type="evidence" value="ECO:0007669"/>
    <property type="project" value="InterPro"/>
</dbReference>
<accession>A0A3N4KP64</accession>
<feature type="region of interest" description="Disordered" evidence="1">
    <location>
        <begin position="424"/>
        <end position="466"/>
    </location>
</feature>
<feature type="compositionally biased region" description="Low complexity" evidence="1">
    <location>
        <begin position="52"/>
        <end position="61"/>
    </location>
</feature>
<name>A0A3N4KP64_9PEZI</name>
<feature type="compositionally biased region" description="Polar residues" evidence="1">
    <location>
        <begin position="135"/>
        <end position="144"/>
    </location>
</feature>
<feature type="compositionally biased region" description="Polar residues" evidence="1">
    <location>
        <begin position="63"/>
        <end position="82"/>
    </location>
</feature>
<keyword evidence="2" id="KW-1133">Transmembrane helix</keyword>
<feature type="compositionally biased region" description="Acidic residues" evidence="1">
    <location>
        <begin position="185"/>
        <end position="207"/>
    </location>
</feature>
<dbReference type="Pfam" id="PF10104">
    <property type="entry name" value="Brr6_like_C_C"/>
    <property type="match status" value="1"/>
</dbReference>
<dbReference type="EMBL" id="ML119145">
    <property type="protein sequence ID" value="RPB10141.1"/>
    <property type="molecule type" value="Genomic_DNA"/>
</dbReference>
<dbReference type="GO" id="GO:0055088">
    <property type="term" value="P:lipid homeostasis"/>
    <property type="evidence" value="ECO:0007669"/>
    <property type="project" value="InterPro"/>
</dbReference>